<comment type="caution">
    <text evidence="2">The sequence shown here is derived from an EMBL/GenBank/DDBJ whole genome shotgun (WGS) entry which is preliminary data.</text>
</comment>
<dbReference type="InterPro" id="IPR005069">
    <property type="entry name" value="Nucl-diP-sugar_transferase"/>
</dbReference>
<dbReference type="OrthoDB" id="10070311at2759"/>
<organism evidence="2 3">
    <name type="scientific">Owenia fusiformis</name>
    <name type="common">Polychaete worm</name>
    <dbReference type="NCBI Taxonomy" id="6347"/>
    <lineage>
        <taxon>Eukaryota</taxon>
        <taxon>Metazoa</taxon>
        <taxon>Spiralia</taxon>
        <taxon>Lophotrochozoa</taxon>
        <taxon>Annelida</taxon>
        <taxon>Polychaeta</taxon>
        <taxon>Sedentaria</taxon>
        <taxon>Canalipalpata</taxon>
        <taxon>Sabellida</taxon>
        <taxon>Oweniida</taxon>
        <taxon>Oweniidae</taxon>
        <taxon>Owenia</taxon>
    </lineage>
</organism>
<dbReference type="Gene3D" id="3.90.550.10">
    <property type="entry name" value="Spore Coat Polysaccharide Biosynthesis Protein SpsA, Chain A"/>
    <property type="match status" value="1"/>
</dbReference>
<comment type="similarity">
    <text evidence="1">Belongs to the glycosyltransferase 77 family.</text>
</comment>
<protein>
    <submittedName>
        <fullName evidence="2">Uncharacterized protein</fullName>
    </submittedName>
</protein>
<accession>A0A8J1XG97</accession>
<keyword evidence="3" id="KW-1185">Reference proteome</keyword>
<gene>
    <name evidence="2" type="ORF">OFUS_LOCUS10337</name>
</gene>
<dbReference type="EMBL" id="CAIIXF020000005">
    <property type="protein sequence ID" value="CAH1784084.1"/>
    <property type="molecule type" value="Genomic_DNA"/>
</dbReference>
<evidence type="ECO:0000256" key="1">
    <source>
        <dbReference type="ARBA" id="ARBA00007033"/>
    </source>
</evidence>
<evidence type="ECO:0000313" key="3">
    <source>
        <dbReference type="Proteomes" id="UP000749559"/>
    </source>
</evidence>
<sequence>MPKVCSLTKLVYILFTCLVYFIYENSKAKFNKENISAPNAQDIRCQTRGRFSLVPLWRHKGQRIDGVGYGCQYIPEDDTGKSFEDDGDINTILYGYSKNVRDVLIANKINPTQWLDAVRNTYSSAREYEINATKVVCNESRNTCMKAVEAIETNNQHFQIPFSEFFKSFNELQQMPFFKDLKTILQSLPISQIHTLGISANYIPSLLNWILISKKYTVPPIDHILVYSLDSEFCKIVDEKGFDIHCIVVNLRQVVKPVPRQRGFENKSLMWMVRLLIWRICNYLGYDVISFDADALPIRNPGSLFHKFPDADIMAGQTAFYPTYIQAYWKMKTLNMGTVLLRASLNSSQFWEILSAFSDQQLESLRIDDQKLINEVIVCLGVRWDFPPLWLTYTNMARDPIIRENEEMMLGRELIQGHASSLKVIGIPGLLFCRRTCFLDRLQEIYVWHSCVKDKKGEIWLLNDDWEEKILYLPNVSKMKVTDDAWMTSLINSTVFEKLPVPCS</sequence>
<dbReference type="SUPFAM" id="SSF53448">
    <property type="entry name" value="Nucleotide-diphospho-sugar transferases"/>
    <property type="match status" value="1"/>
</dbReference>
<name>A0A8J1XG97_OWEFU</name>
<proteinExistence type="inferred from homology"/>
<reference evidence="2" key="1">
    <citation type="submission" date="2022-03" db="EMBL/GenBank/DDBJ databases">
        <authorList>
            <person name="Martin C."/>
        </authorList>
    </citation>
    <scope>NUCLEOTIDE SEQUENCE</scope>
</reference>
<dbReference type="AlphaFoldDB" id="A0A8J1XG97"/>
<evidence type="ECO:0000313" key="2">
    <source>
        <dbReference type="EMBL" id="CAH1784084.1"/>
    </source>
</evidence>
<dbReference type="InterPro" id="IPR029044">
    <property type="entry name" value="Nucleotide-diphossugar_trans"/>
</dbReference>
<dbReference type="Proteomes" id="UP000749559">
    <property type="component" value="Unassembled WGS sequence"/>
</dbReference>
<dbReference type="Pfam" id="PF03407">
    <property type="entry name" value="Nucleotid_trans"/>
    <property type="match status" value="1"/>
</dbReference>